<dbReference type="PANTHER" id="PTHR37309">
    <property type="entry name" value="SLR0284 PROTEIN"/>
    <property type="match status" value="1"/>
</dbReference>
<keyword evidence="1" id="KW-0812">Transmembrane</keyword>
<keyword evidence="1" id="KW-0472">Membrane</keyword>
<proteinExistence type="predicted"/>
<organism evidence="2 3">
    <name type="scientific">Cellulomonas fulva</name>
    <dbReference type="NCBI Taxonomy" id="2835530"/>
    <lineage>
        <taxon>Bacteria</taxon>
        <taxon>Bacillati</taxon>
        <taxon>Actinomycetota</taxon>
        <taxon>Actinomycetes</taxon>
        <taxon>Micrococcales</taxon>
        <taxon>Cellulomonadaceae</taxon>
        <taxon>Cellulomonas</taxon>
    </lineage>
</organism>
<dbReference type="Pfam" id="PF04020">
    <property type="entry name" value="Phage_holin_4_2"/>
    <property type="match status" value="1"/>
</dbReference>
<feature type="transmembrane region" description="Helical" evidence="1">
    <location>
        <begin position="7"/>
        <end position="24"/>
    </location>
</feature>
<protein>
    <submittedName>
        <fullName evidence="2">Phage holin family protein</fullName>
    </submittedName>
</protein>
<gene>
    <name evidence="2" type="ORF">KIN34_04900</name>
</gene>
<feature type="transmembrane region" description="Helical" evidence="1">
    <location>
        <begin position="36"/>
        <end position="54"/>
    </location>
</feature>
<feature type="transmembrane region" description="Helical" evidence="1">
    <location>
        <begin position="66"/>
        <end position="89"/>
    </location>
</feature>
<comment type="caution">
    <text evidence="2">The sequence shown here is derived from an EMBL/GenBank/DDBJ whole genome shotgun (WGS) entry which is preliminary data.</text>
</comment>
<feature type="transmembrane region" description="Helical" evidence="1">
    <location>
        <begin position="101"/>
        <end position="122"/>
    </location>
</feature>
<dbReference type="InterPro" id="IPR007165">
    <property type="entry name" value="Phage_holin_4_2"/>
</dbReference>
<sequence>MAFVIRVLINGVAIWLATLLLSGLDVVGDDGDAGKKALIILGIALVFGIVNAVVKPIVQILSIPLYILTLGLFTLVVNALMLMLTAWITEFTDWGLQIESFWWAVGGALIISIVSFALSILIPESRRR</sequence>
<accession>A0ABS5TWU1</accession>
<name>A0ABS5TWU1_9CELL</name>
<keyword evidence="3" id="KW-1185">Reference proteome</keyword>
<dbReference type="RefSeq" id="WP_214347501.1">
    <property type="nucleotide sequence ID" value="NZ_JAHBOH010000001.1"/>
</dbReference>
<evidence type="ECO:0000313" key="3">
    <source>
        <dbReference type="Proteomes" id="UP000722125"/>
    </source>
</evidence>
<reference evidence="2 3" key="1">
    <citation type="submission" date="2021-05" db="EMBL/GenBank/DDBJ databases">
        <title>Description of Cellulomonas sp. DKR-3 sp. nov.</title>
        <authorList>
            <person name="Dahal R.H."/>
            <person name="Chaudhary D.K."/>
        </authorList>
    </citation>
    <scope>NUCLEOTIDE SEQUENCE [LARGE SCALE GENOMIC DNA]</scope>
    <source>
        <strain evidence="2 3">DKR-3</strain>
    </source>
</reference>
<dbReference type="EMBL" id="JAHBOH010000001">
    <property type="protein sequence ID" value="MBT0993623.1"/>
    <property type="molecule type" value="Genomic_DNA"/>
</dbReference>
<dbReference type="Proteomes" id="UP000722125">
    <property type="component" value="Unassembled WGS sequence"/>
</dbReference>
<keyword evidence="1" id="KW-1133">Transmembrane helix</keyword>
<evidence type="ECO:0000256" key="1">
    <source>
        <dbReference type="SAM" id="Phobius"/>
    </source>
</evidence>
<evidence type="ECO:0000313" key="2">
    <source>
        <dbReference type="EMBL" id="MBT0993623.1"/>
    </source>
</evidence>
<dbReference type="PANTHER" id="PTHR37309:SF1">
    <property type="entry name" value="SLR0284 PROTEIN"/>
    <property type="match status" value="1"/>
</dbReference>